<dbReference type="InterPro" id="IPR005123">
    <property type="entry name" value="Oxoglu/Fe-dep_dioxygenase_dom"/>
</dbReference>
<feature type="domain" description="Fe2OG dioxygenase" evidence="6">
    <location>
        <begin position="178"/>
        <end position="278"/>
    </location>
</feature>
<dbReference type="InterPro" id="IPR044861">
    <property type="entry name" value="IPNS-like_FE2OG_OXY"/>
</dbReference>
<evidence type="ECO:0000256" key="2">
    <source>
        <dbReference type="ARBA" id="ARBA00022723"/>
    </source>
</evidence>
<dbReference type="PROSITE" id="PS51471">
    <property type="entry name" value="FE2OG_OXY"/>
    <property type="match status" value="1"/>
</dbReference>
<dbReference type="InterPro" id="IPR050295">
    <property type="entry name" value="Plant_2OG-oxidoreductases"/>
</dbReference>
<dbReference type="Pfam" id="PF14226">
    <property type="entry name" value="DIOX_N"/>
    <property type="match status" value="1"/>
</dbReference>
<comment type="similarity">
    <text evidence="1 5">Belongs to the iron/ascorbate-dependent oxidoreductase family.</text>
</comment>
<protein>
    <recommendedName>
        <fullName evidence="6">Fe2OG dioxygenase domain-containing protein</fullName>
    </recommendedName>
</protein>
<dbReference type="GO" id="GO:0031418">
    <property type="term" value="F:L-ascorbic acid binding"/>
    <property type="evidence" value="ECO:0007669"/>
    <property type="project" value="UniProtKB-KW"/>
</dbReference>
<evidence type="ECO:0000256" key="1">
    <source>
        <dbReference type="ARBA" id="ARBA00008056"/>
    </source>
</evidence>
<dbReference type="Proteomes" id="UP001386955">
    <property type="component" value="Unassembled WGS sequence"/>
</dbReference>
<accession>A0AAN9SWA8</accession>
<keyword evidence="3" id="KW-0847">Vitamin C</keyword>
<sequence length="330" mass="37894">MDAETLRNIGTSLPVPCVQELAKQRITKVPERYIRPNQEPSVAYDTKSLPQVPVIDLSKLLSEDANELEKLDHACKEWGFFQLINHGVNPSLVEYMKKDVQEFFNLPMEEKKLLWQKPGEMEGFGQLFVVSEEHKLELADIFFIFLLPSYTRNHRLFPRIPQLFRIQPNELLEFFEEGGQSMRMNYCLPCPQPEQVIGLSPHSDSAALTILLQLNETEGLQIRKDGMWIQVKPLPNAFVINVGDMLEIMTNGIYRSIEHRGTVNSEMERISIAAFHSPRLNEVVGPAQSLITSERPATFNSISVVDFYKRYLSRELQGKSHIGVLRIQNR</sequence>
<comment type="caution">
    <text evidence="7">The sequence shown here is derived from an EMBL/GenBank/DDBJ whole genome shotgun (WGS) entry which is preliminary data.</text>
</comment>
<dbReference type="InterPro" id="IPR026992">
    <property type="entry name" value="DIOX_N"/>
</dbReference>
<evidence type="ECO:0000256" key="5">
    <source>
        <dbReference type="RuleBase" id="RU003682"/>
    </source>
</evidence>
<proteinExistence type="inferred from homology"/>
<dbReference type="InterPro" id="IPR027443">
    <property type="entry name" value="IPNS-like_sf"/>
</dbReference>
<dbReference type="GO" id="GO:0016491">
    <property type="term" value="F:oxidoreductase activity"/>
    <property type="evidence" value="ECO:0007669"/>
    <property type="project" value="UniProtKB-KW"/>
</dbReference>
<dbReference type="AlphaFoldDB" id="A0AAN9SWA8"/>
<dbReference type="EMBL" id="JAYMYS010000002">
    <property type="protein sequence ID" value="KAK7407471.1"/>
    <property type="molecule type" value="Genomic_DNA"/>
</dbReference>
<dbReference type="Gene3D" id="2.60.120.330">
    <property type="entry name" value="B-lactam Antibiotic, Isopenicillin N Synthase, Chain"/>
    <property type="match status" value="2"/>
</dbReference>
<evidence type="ECO:0000259" key="6">
    <source>
        <dbReference type="PROSITE" id="PS51471"/>
    </source>
</evidence>
<dbReference type="SUPFAM" id="SSF51197">
    <property type="entry name" value="Clavaminate synthase-like"/>
    <property type="match status" value="1"/>
</dbReference>
<gene>
    <name evidence="7" type="ORF">VNO78_09422</name>
</gene>
<keyword evidence="8" id="KW-1185">Reference proteome</keyword>
<keyword evidence="4 5" id="KW-0408">Iron</keyword>
<keyword evidence="5" id="KW-0560">Oxidoreductase</keyword>
<evidence type="ECO:0000256" key="4">
    <source>
        <dbReference type="ARBA" id="ARBA00023004"/>
    </source>
</evidence>
<organism evidence="7 8">
    <name type="scientific">Psophocarpus tetragonolobus</name>
    <name type="common">Winged bean</name>
    <name type="synonym">Dolichos tetragonolobus</name>
    <dbReference type="NCBI Taxonomy" id="3891"/>
    <lineage>
        <taxon>Eukaryota</taxon>
        <taxon>Viridiplantae</taxon>
        <taxon>Streptophyta</taxon>
        <taxon>Embryophyta</taxon>
        <taxon>Tracheophyta</taxon>
        <taxon>Spermatophyta</taxon>
        <taxon>Magnoliopsida</taxon>
        <taxon>eudicotyledons</taxon>
        <taxon>Gunneridae</taxon>
        <taxon>Pentapetalae</taxon>
        <taxon>rosids</taxon>
        <taxon>fabids</taxon>
        <taxon>Fabales</taxon>
        <taxon>Fabaceae</taxon>
        <taxon>Papilionoideae</taxon>
        <taxon>50 kb inversion clade</taxon>
        <taxon>NPAAA clade</taxon>
        <taxon>indigoferoid/millettioid clade</taxon>
        <taxon>Phaseoleae</taxon>
        <taxon>Psophocarpus</taxon>
    </lineage>
</organism>
<evidence type="ECO:0000313" key="7">
    <source>
        <dbReference type="EMBL" id="KAK7407471.1"/>
    </source>
</evidence>
<dbReference type="GO" id="GO:0046872">
    <property type="term" value="F:metal ion binding"/>
    <property type="evidence" value="ECO:0007669"/>
    <property type="project" value="UniProtKB-KW"/>
</dbReference>
<dbReference type="PANTHER" id="PTHR47991">
    <property type="entry name" value="OXOGLUTARATE/IRON-DEPENDENT DIOXYGENASE"/>
    <property type="match status" value="1"/>
</dbReference>
<reference evidence="7 8" key="1">
    <citation type="submission" date="2024-01" db="EMBL/GenBank/DDBJ databases">
        <title>The genomes of 5 underutilized Papilionoideae crops provide insights into root nodulation and disease resistanc.</title>
        <authorList>
            <person name="Jiang F."/>
        </authorList>
    </citation>
    <scope>NUCLEOTIDE SEQUENCE [LARGE SCALE GENOMIC DNA]</scope>
    <source>
        <strain evidence="7">DUOXIRENSHENG_FW03</strain>
        <tissue evidence="7">Leaves</tissue>
    </source>
</reference>
<dbReference type="Pfam" id="PF03171">
    <property type="entry name" value="2OG-FeII_Oxy"/>
    <property type="match status" value="1"/>
</dbReference>
<name>A0AAN9SWA8_PSOTE</name>
<keyword evidence="2 5" id="KW-0479">Metal-binding</keyword>
<evidence type="ECO:0000256" key="3">
    <source>
        <dbReference type="ARBA" id="ARBA00022896"/>
    </source>
</evidence>
<evidence type="ECO:0000313" key="8">
    <source>
        <dbReference type="Proteomes" id="UP001386955"/>
    </source>
</evidence>